<evidence type="ECO:0000259" key="1">
    <source>
        <dbReference type="Pfam" id="PF11817"/>
    </source>
</evidence>
<dbReference type="GeneID" id="106805285"/>
<dbReference type="PANTHER" id="PTHR14374:SF0">
    <property type="entry name" value="TRAFFICKING PROTEIN PARTICLE COMPLEX SUBUNIT 11"/>
    <property type="match status" value="1"/>
</dbReference>
<gene>
    <name evidence="3" type="primary">LOC106805285</name>
</gene>
<name>A0ABM1DQT8_PRICU</name>
<sequence>MTTFDLPTELTARPQALIVLTGLDVVHNAIHKLIWDAFSNNRRPDRVPIHFKDLPGDHEYPKLKQKKAAYDWIIPRGILKSIWLRKHLYEIPAVVVVFFELDWDEHLWNEKRMECATLVEVIRTSLQGRPSKVAVVLIQKNTPLPPGEDVIAAERAAQLCTACSLSAKSLFVLPHTDHLLGYVIRLENAFYELAQGYYHTEARVVKLHRDHLNKTTHTLLFIRHQFKVAFYSELKQDSHTALKHYKQAYVHLQELRITDYNLLEIKTIAGFVNYKVCKLCFQHTTPLDAIAQFRRHVDIYKAKIGTAELSFEQSAWMSKQFAVFGDLFEEAITVGLTAIQTQHPGFYYQEAAGHAVARKKLCRGLCMGEHAYPSPDPLESVDQLEYYGQRPWRQGQQSLEPGNMQKEREAILALQHREAQVDHSWLVIPLLSSAVGQFKKYKSARMKRYLVVQMGEEYYHAKDYSKALTLLGRVMWDYRIERWWRLLTHILQIALRCAYLVRSIRDYVTISIELMGKYAQTAREEKTRIQVNLLKVLQGESPEAEYGCEHDSVEQSKGLWRATPGGEKCEFTIEMNNITSFVECKASFAAESFTGDSKVVLKVALINNAPLPIRFSRLAVMFSNTVYNQYCITSDDLPIADTKESSLYLHPGKTLVKVYSFTVDPSDVGSDLEVTGILLSLCTESSCCATLHWMGGGGDIVLQPPTILAPTKKVPPGADLSHVPWDKIAILSCASIIPREANLDVRVAHSTPALVNEFYRLTITVVNTELVEIIDITISVSLVAEVGGSTVQEMTILHEEPASQPVQSIPLLRLSSLKPQEKGSRVVYARCLKSGNREFSVKVTYKVSVDVDTRMLPCTCVKQVLASVEAIEPFEISQRLANMRFDPMNKVYVDEPFLLLTEVRSLSPWPLVINGSSLTLHKAMQPADEECPSQLSDVTLWTDDRASECRCLVASSNSPCDIDMGSFFFAIEWRLLAE</sequence>
<dbReference type="RefSeq" id="XP_014662309.1">
    <property type="nucleotide sequence ID" value="XM_014806823.1"/>
</dbReference>
<accession>A0ABM1DQT8</accession>
<dbReference type="PANTHER" id="PTHR14374">
    <property type="entry name" value="FOIE GRAS"/>
    <property type="match status" value="1"/>
</dbReference>
<dbReference type="Proteomes" id="UP000695022">
    <property type="component" value="Unplaced"/>
</dbReference>
<organism evidence="2 3">
    <name type="scientific">Priapulus caudatus</name>
    <name type="common">Priapulid worm</name>
    <dbReference type="NCBI Taxonomy" id="37621"/>
    <lineage>
        <taxon>Eukaryota</taxon>
        <taxon>Metazoa</taxon>
        <taxon>Ecdysozoa</taxon>
        <taxon>Scalidophora</taxon>
        <taxon>Priapulida</taxon>
        <taxon>Priapulimorpha</taxon>
        <taxon>Priapulimorphida</taxon>
        <taxon>Priapulidae</taxon>
        <taxon>Priapulus</taxon>
    </lineage>
</organism>
<dbReference type="Pfam" id="PF11817">
    <property type="entry name" value="Foie-gras_1"/>
    <property type="match status" value="1"/>
</dbReference>
<feature type="domain" description="Trafficking protein particle complex subunit 11" evidence="1">
    <location>
        <begin position="261"/>
        <end position="516"/>
    </location>
</feature>
<keyword evidence="2" id="KW-1185">Reference proteome</keyword>
<evidence type="ECO:0000313" key="2">
    <source>
        <dbReference type="Proteomes" id="UP000695022"/>
    </source>
</evidence>
<evidence type="ECO:0000313" key="3">
    <source>
        <dbReference type="RefSeq" id="XP_014662309.1"/>
    </source>
</evidence>
<proteinExistence type="predicted"/>
<reference evidence="3" key="1">
    <citation type="submission" date="2025-08" db="UniProtKB">
        <authorList>
            <consortium name="RefSeq"/>
        </authorList>
    </citation>
    <scope>IDENTIFICATION</scope>
</reference>
<dbReference type="InterPro" id="IPR021773">
    <property type="entry name" value="TPC11"/>
</dbReference>
<protein>
    <submittedName>
        <fullName evidence="3">Trafficking protein particle complex subunit 11-like</fullName>
    </submittedName>
</protein>